<dbReference type="Proteomes" id="UP000077266">
    <property type="component" value="Unassembled WGS sequence"/>
</dbReference>
<evidence type="ECO:0000313" key="7">
    <source>
        <dbReference type="Proteomes" id="UP000077266"/>
    </source>
</evidence>
<organism evidence="6 7">
    <name type="scientific">Exidia glandulosa HHB12029</name>
    <dbReference type="NCBI Taxonomy" id="1314781"/>
    <lineage>
        <taxon>Eukaryota</taxon>
        <taxon>Fungi</taxon>
        <taxon>Dikarya</taxon>
        <taxon>Basidiomycota</taxon>
        <taxon>Agaricomycotina</taxon>
        <taxon>Agaricomycetes</taxon>
        <taxon>Auriculariales</taxon>
        <taxon>Exidiaceae</taxon>
        <taxon>Exidia</taxon>
    </lineage>
</organism>
<evidence type="ECO:0000256" key="2">
    <source>
        <dbReference type="PROSITE-ProRule" id="PRU00266"/>
    </source>
</evidence>
<dbReference type="Gene3D" id="3.30.160.20">
    <property type="match status" value="1"/>
</dbReference>
<dbReference type="SUPFAM" id="SSF69065">
    <property type="entry name" value="RNase III domain-like"/>
    <property type="match status" value="1"/>
</dbReference>
<dbReference type="EMBL" id="KV425984">
    <property type="protein sequence ID" value="KZV93792.1"/>
    <property type="molecule type" value="Genomic_DNA"/>
</dbReference>
<dbReference type="SMART" id="SM00358">
    <property type="entry name" value="DSRM"/>
    <property type="match status" value="1"/>
</dbReference>
<dbReference type="InterPro" id="IPR036389">
    <property type="entry name" value="RNase_III_sf"/>
</dbReference>
<dbReference type="AlphaFoldDB" id="A0A165IRY6"/>
<dbReference type="SMART" id="SM00535">
    <property type="entry name" value="RIBOc"/>
    <property type="match status" value="1"/>
</dbReference>
<feature type="compositionally biased region" description="Basic residues" evidence="3">
    <location>
        <begin position="1"/>
        <end position="10"/>
    </location>
</feature>
<sequence length="251" mass="27639">MASTLKRKRTNSPEFMARERSNPPLPGLSSDVILTVFTHPSLSGNNYRFQRMGDVAVQYAIARILWQRGDEEPEKGIEVEFATLNSEENLADWARQYRLRERLRYGPDAASSVDKPTELANIFKAYAGAVDHELGPIALVNWIEKVITIPYSPEAALPPPPPQPAGNAPTPPPPPGGRPGGFIAYLNEAGQRLRHKVEFVPESTGPAHNLVWTMKCLIDGAERGIGNGTSKQAAKEDAARKTCYIMGWNPK</sequence>
<proteinExistence type="predicted"/>
<accession>A0A165IRY6</accession>
<dbReference type="SUPFAM" id="SSF54768">
    <property type="entry name" value="dsRNA-binding domain-like"/>
    <property type="match status" value="1"/>
</dbReference>
<dbReference type="OrthoDB" id="2392202at2759"/>
<keyword evidence="7" id="KW-1185">Reference proteome</keyword>
<feature type="domain" description="RNase III" evidence="5">
    <location>
        <begin position="48"/>
        <end position="135"/>
    </location>
</feature>
<dbReference type="InParanoid" id="A0A165IRY6"/>
<evidence type="ECO:0000259" key="5">
    <source>
        <dbReference type="PROSITE" id="PS50142"/>
    </source>
</evidence>
<feature type="domain" description="DRBM" evidence="4">
    <location>
        <begin position="181"/>
        <end position="248"/>
    </location>
</feature>
<dbReference type="PROSITE" id="PS50137">
    <property type="entry name" value="DS_RBD"/>
    <property type="match status" value="1"/>
</dbReference>
<name>A0A165IRY6_EXIGL</name>
<evidence type="ECO:0000313" key="6">
    <source>
        <dbReference type="EMBL" id="KZV93792.1"/>
    </source>
</evidence>
<protein>
    <submittedName>
        <fullName evidence="6">Uncharacterized protein</fullName>
    </submittedName>
</protein>
<evidence type="ECO:0000256" key="3">
    <source>
        <dbReference type="SAM" id="MobiDB-lite"/>
    </source>
</evidence>
<dbReference type="InterPro" id="IPR014720">
    <property type="entry name" value="dsRBD_dom"/>
</dbReference>
<gene>
    <name evidence="6" type="ORF">EXIGLDRAFT_716771</name>
</gene>
<dbReference type="STRING" id="1314781.A0A165IRY6"/>
<dbReference type="GO" id="GO:0006396">
    <property type="term" value="P:RNA processing"/>
    <property type="evidence" value="ECO:0007669"/>
    <property type="project" value="InterPro"/>
</dbReference>
<dbReference type="GO" id="GO:0004525">
    <property type="term" value="F:ribonuclease III activity"/>
    <property type="evidence" value="ECO:0007669"/>
    <property type="project" value="InterPro"/>
</dbReference>
<feature type="region of interest" description="Disordered" evidence="3">
    <location>
        <begin position="154"/>
        <end position="181"/>
    </location>
</feature>
<dbReference type="PROSITE" id="PS50142">
    <property type="entry name" value="RNASE_3_2"/>
    <property type="match status" value="1"/>
</dbReference>
<dbReference type="Gene3D" id="1.10.1520.10">
    <property type="entry name" value="Ribonuclease III domain"/>
    <property type="match status" value="1"/>
</dbReference>
<dbReference type="Pfam" id="PF00035">
    <property type="entry name" value="dsrm"/>
    <property type="match status" value="1"/>
</dbReference>
<feature type="compositionally biased region" description="Pro residues" evidence="3">
    <location>
        <begin position="156"/>
        <end position="177"/>
    </location>
</feature>
<keyword evidence="1 2" id="KW-0694">RNA-binding</keyword>
<dbReference type="InterPro" id="IPR000999">
    <property type="entry name" value="RNase_III_dom"/>
</dbReference>
<feature type="region of interest" description="Disordered" evidence="3">
    <location>
        <begin position="1"/>
        <end position="23"/>
    </location>
</feature>
<reference evidence="6 7" key="1">
    <citation type="journal article" date="2016" name="Mol. Biol. Evol.">
        <title>Comparative Genomics of Early-Diverging Mushroom-Forming Fungi Provides Insights into the Origins of Lignocellulose Decay Capabilities.</title>
        <authorList>
            <person name="Nagy L.G."/>
            <person name="Riley R."/>
            <person name="Tritt A."/>
            <person name="Adam C."/>
            <person name="Daum C."/>
            <person name="Floudas D."/>
            <person name="Sun H."/>
            <person name="Yadav J.S."/>
            <person name="Pangilinan J."/>
            <person name="Larsson K.H."/>
            <person name="Matsuura K."/>
            <person name="Barry K."/>
            <person name="Labutti K."/>
            <person name="Kuo R."/>
            <person name="Ohm R.A."/>
            <person name="Bhattacharya S.S."/>
            <person name="Shirouzu T."/>
            <person name="Yoshinaga Y."/>
            <person name="Martin F.M."/>
            <person name="Grigoriev I.V."/>
            <person name="Hibbett D.S."/>
        </authorList>
    </citation>
    <scope>NUCLEOTIDE SEQUENCE [LARGE SCALE GENOMIC DNA]</scope>
    <source>
        <strain evidence="6 7">HHB12029</strain>
    </source>
</reference>
<dbReference type="GO" id="GO:0003723">
    <property type="term" value="F:RNA binding"/>
    <property type="evidence" value="ECO:0007669"/>
    <property type="project" value="UniProtKB-UniRule"/>
</dbReference>
<evidence type="ECO:0000256" key="1">
    <source>
        <dbReference type="ARBA" id="ARBA00022884"/>
    </source>
</evidence>
<evidence type="ECO:0000259" key="4">
    <source>
        <dbReference type="PROSITE" id="PS50137"/>
    </source>
</evidence>